<dbReference type="Proteomes" id="UP000095300">
    <property type="component" value="Unassembled WGS sequence"/>
</dbReference>
<organism evidence="2 3">
    <name type="scientific">Stomoxys calcitrans</name>
    <name type="common">Stable fly</name>
    <name type="synonym">Conops calcitrans</name>
    <dbReference type="NCBI Taxonomy" id="35570"/>
    <lineage>
        <taxon>Eukaryota</taxon>
        <taxon>Metazoa</taxon>
        <taxon>Ecdysozoa</taxon>
        <taxon>Arthropoda</taxon>
        <taxon>Hexapoda</taxon>
        <taxon>Insecta</taxon>
        <taxon>Pterygota</taxon>
        <taxon>Neoptera</taxon>
        <taxon>Endopterygota</taxon>
        <taxon>Diptera</taxon>
        <taxon>Brachycera</taxon>
        <taxon>Muscomorpha</taxon>
        <taxon>Muscoidea</taxon>
        <taxon>Muscidae</taxon>
        <taxon>Stomoxys</taxon>
    </lineage>
</organism>
<sequence>MVDDKTILKMCKNRLKPSIYDKFLAILENLTSCQLTSNDDLAASKSSCCGEQTTSRAIKKTINLANRPVTIQSYPCKDNEIVIRVYDCNNTNTNIEDALYQFDLNYNPNTDIIIIDEPLEFVEVPRETLKKNSDFVQDLKASKRRKLEGEIPKYKIKCVSRDPANLQNSHKKPVTPNKDSSNVDKNYLKRPKPQESVKQNLCVAEVTSLTNNKNAYQNLLEMAMVKDKPLNKPKSNKKITLKTTSKANVRSPMPGKSVSGKLSGKKAHQTNINKLGHNQQTSTAVSNADDDVVICLYSCEICFKAFETFNEMQEHFNKSLCASKLRIFQCNNCSNNIFGFYNFMKHLMECENIDPYKSQL</sequence>
<dbReference type="EnsemblMetazoa" id="SCAU014731-RA">
    <property type="protein sequence ID" value="SCAU014731-PA"/>
    <property type="gene ID" value="SCAU014731"/>
</dbReference>
<name>A0A1I8Q840_STOCA</name>
<gene>
    <name evidence="2" type="primary">106091599</name>
</gene>
<accession>A0A1I8Q840</accession>
<dbReference type="VEuPathDB" id="VectorBase:SCAU014731"/>
<reference evidence="2" key="1">
    <citation type="submission" date="2020-05" db="UniProtKB">
        <authorList>
            <consortium name="EnsemblMetazoa"/>
        </authorList>
    </citation>
    <scope>IDENTIFICATION</scope>
    <source>
        <strain evidence="2">USDA</strain>
    </source>
</reference>
<evidence type="ECO:0000313" key="3">
    <source>
        <dbReference type="Proteomes" id="UP000095300"/>
    </source>
</evidence>
<dbReference type="KEGG" id="scac:106091599"/>
<proteinExistence type="predicted"/>
<evidence type="ECO:0000313" key="2">
    <source>
        <dbReference type="EnsemblMetazoa" id="SCAU014731-PA"/>
    </source>
</evidence>
<feature type="region of interest" description="Disordered" evidence="1">
    <location>
        <begin position="162"/>
        <end position="194"/>
    </location>
</feature>
<dbReference type="AlphaFoldDB" id="A0A1I8Q840"/>
<evidence type="ECO:0000256" key="1">
    <source>
        <dbReference type="SAM" id="MobiDB-lite"/>
    </source>
</evidence>
<feature type="region of interest" description="Disordered" evidence="1">
    <location>
        <begin position="244"/>
        <end position="267"/>
    </location>
</feature>
<dbReference type="OrthoDB" id="10662498at2759"/>
<keyword evidence="3" id="KW-1185">Reference proteome</keyword>
<protein>
    <submittedName>
        <fullName evidence="2">Uncharacterized protein</fullName>
    </submittedName>
</protein>